<comment type="caution">
    <text evidence="2">The sequence shown here is derived from an EMBL/GenBank/DDBJ whole genome shotgun (WGS) entry which is preliminary data.</text>
</comment>
<organism evidence="2 3">
    <name type="scientific">Catellatospora aurea</name>
    <dbReference type="NCBI Taxonomy" id="1337874"/>
    <lineage>
        <taxon>Bacteria</taxon>
        <taxon>Bacillati</taxon>
        <taxon>Actinomycetota</taxon>
        <taxon>Actinomycetes</taxon>
        <taxon>Micromonosporales</taxon>
        <taxon>Micromonosporaceae</taxon>
        <taxon>Catellatospora</taxon>
    </lineage>
</organism>
<proteinExistence type="predicted"/>
<gene>
    <name evidence="2" type="ORF">ACFQO7_16825</name>
</gene>
<keyword evidence="3" id="KW-1185">Reference proteome</keyword>
<dbReference type="RefSeq" id="WP_376807202.1">
    <property type="nucleotide sequence ID" value="NZ_JBHTAC010000015.1"/>
</dbReference>
<dbReference type="PROSITE" id="PS01124">
    <property type="entry name" value="HTH_ARAC_FAMILY_2"/>
    <property type="match status" value="1"/>
</dbReference>
<name>A0ABW2H1H1_9ACTN</name>
<dbReference type="Gene3D" id="1.10.10.60">
    <property type="entry name" value="Homeodomain-like"/>
    <property type="match status" value="1"/>
</dbReference>
<protein>
    <submittedName>
        <fullName evidence="2">Helix-turn-helix domain-containing protein</fullName>
    </submittedName>
</protein>
<dbReference type="Pfam" id="PF12833">
    <property type="entry name" value="HTH_18"/>
    <property type="match status" value="1"/>
</dbReference>
<evidence type="ECO:0000259" key="1">
    <source>
        <dbReference type="PROSITE" id="PS01124"/>
    </source>
</evidence>
<evidence type="ECO:0000313" key="2">
    <source>
        <dbReference type="EMBL" id="MFC7244138.1"/>
    </source>
</evidence>
<dbReference type="Proteomes" id="UP001596392">
    <property type="component" value="Unassembled WGS sequence"/>
</dbReference>
<sequence>MVLRFETRGSDSAWVDSVWTCTSEQVTEMTSVAAVRWGLVFWRQRGAAYAAVTGPETGARTAAVPEGAAFVGVEFALGTSLRAVPTPALVDAGVELPDTTHRTFRLDGARWETPGPDDAEALVERLVRAGAVVRDPLVADVLRGYRPDVSPRTLQRRFQAATGLTQGTVRQVERAREASALLAGGVPIADVVFKLDYFDAPHLARALRRYIGRTARQLHDGAGGAIALDLDQTATS</sequence>
<reference evidence="3" key="1">
    <citation type="journal article" date="2019" name="Int. J. Syst. Evol. Microbiol.">
        <title>The Global Catalogue of Microorganisms (GCM) 10K type strain sequencing project: providing services to taxonomists for standard genome sequencing and annotation.</title>
        <authorList>
            <consortium name="The Broad Institute Genomics Platform"/>
            <consortium name="The Broad Institute Genome Sequencing Center for Infectious Disease"/>
            <person name="Wu L."/>
            <person name="Ma J."/>
        </authorList>
    </citation>
    <scope>NUCLEOTIDE SEQUENCE [LARGE SCALE GENOMIC DNA]</scope>
    <source>
        <strain evidence="3">CGMCC 1.9106</strain>
    </source>
</reference>
<evidence type="ECO:0000313" key="3">
    <source>
        <dbReference type="Proteomes" id="UP001596392"/>
    </source>
</evidence>
<dbReference type="SMART" id="SM00342">
    <property type="entry name" value="HTH_ARAC"/>
    <property type="match status" value="1"/>
</dbReference>
<dbReference type="InterPro" id="IPR018060">
    <property type="entry name" value="HTH_AraC"/>
</dbReference>
<dbReference type="EMBL" id="JBHTAC010000015">
    <property type="protein sequence ID" value="MFC7244138.1"/>
    <property type="molecule type" value="Genomic_DNA"/>
</dbReference>
<accession>A0ABW2H1H1</accession>
<feature type="domain" description="HTH araC/xylS-type" evidence="1">
    <location>
        <begin position="149"/>
        <end position="221"/>
    </location>
</feature>